<dbReference type="EMBL" id="OBEI01000002">
    <property type="protein sequence ID" value="SNZ07122.1"/>
    <property type="molecule type" value="Genomic_DNA"/>
</dbReference>
<accession>A0A285NC99</accession>
<dbReference type="PANTHER" id="PTHR42850:SF2">
    <property type="entry name" value="BLL5683 PROTEIN"/>
    <property type="match status" value="1"/>
</dbReference>
<organism evidence="3 4">
    <name type="scientific">Persephonella hydrogeniphila</name>
    <dbReference type="NCBI Taxonomy" id="198703"/>
    <lineage>
        <taxon>Bacteria</taxon>
        <taxon>Pseudomonadati</taxon>
        <taxon>Aquificota</taxon>
        <taxon>Aquificia</taxon>
        <taxon>Aquificales</taxon>
        <taxon>Hydrogenothermaceae</taxon>
        <taxon>Persephonella</taxon>
    </lineage>
</organism>
<dbReference type="Gene3D" id="3.60.21.10">
    <property type="match status" value="1"/>
</dbReference>
<name>A0A285NC99_9AQUI</name>
<feature type="domain" description="Calcineurin-like phosphoesterase" evidence="2">
    <location>
        <begin position="1"/>
        <end position="205"/>
    </location>
</feature>
<keyword evidence="4" id="KW-1185">Reference proteome</keyword>
<dbReference type="InterPro" id="IPR024654">
    <property type="entry name" value="Calcineurin-like_PHP_lpxH"/>
</dbReference>
<dbReference type="Proteomes" id="UP000219036">
    <property type="component" value="Unassembled WGS sequence"/>
</dbReference>
<protein>
    <submittedName>
        <fullName evidence="3">Predicted phosphodiesterase</fullName>
    </submittedName>
</protein>
<comment type="similarity">
    <text evidence="1">Belongs to the metallophosphoesterase superfamily. YfcE family.</text>
</comment>
<dbReference type="InterPro" id="IPR011152">
    <property type="entry name" value="Pesterase_MJ0912"/>
</dbReference>
<evidence type="ECO:0000313" key="4">
    <source>
        <dbReference type="Proteomes" id="UP000219036"/>
    </source>
</evidence>
<sequence>MRIAVISDIHSNIHALEAVEKDIREKRADKIFCLGDIINFGAHPKETLDWVKENCDITIKGEHDIFVSNPEEVFLTNPYAIQAADWTYDQLSKEDFDYINSLENFYEEAEFILTHDEPSIPGTYHFLTSLRDAKETFTCFDNRFCFYGHAHLQILFVKDEDNVFSEKTGRYKIKENQQFLICAGSVGQPRDRDPRAGYTLVDTEENFIEFRRVEYDFEKAAADIINAGLPEVFSNILKMKKD</sequence>
<dbReference type="RefSeq" id="WP_097000100.1">
    <property type="nucleotide sequence ID" value="NZ_OBEI01000002.1"/>
</dbReference>
<dbReference type="GO" id="GO:0016791">
    <property type="term" value="F:phosphatase activity"/>
    <property type="evidence" value="ECO:0007669"/>
    <property type="project" value="TreeGrafter"/>
</dbReference>
<dbReference type="InterPro" id="IPR029052">
    <property type="entry name" value="Metallo-depent_PP-like"/>
</dbReference>
<dbReference type="PANTHER" id="PTHR42850">
    <property type="entry name" value="METALLOPHOSPHOESTERASE"/>
    <property type="match status" value="1"/>
</dbReference>
<evidence type="ECO:0000256" key="1">
    <source>
        <dbReference type="ARBA" id="ARBA00008950"/>
    </source>
</evidence>
<evidence type="ECO:0000259" key="2">
    <source>
        <dbReference type="Pfam" id="PF12850"/>
    </source>
</evidence>
<proteinExistence type="inferred from homology"/>
<dbReference type="CDD" id="cd00838">
    <property type="entry name" value="MPP_superfamily"/>
    <property type="match status" value="1"/>
</dbReference>
<dbReference type="GO" id="GO:0005737">
    <property type="term" value="C:cytoplasm"/>
    <property type="evidence" value="ECO:0007669"/>
    <property type="project" value="TreeGrafter"/>
</dbReference>
<dbReference type="PIRSF" id="PIRSF000883">
    <property type="entry name" value="Pesterase_MJ0912"/>
    <property type="match status" value="1"/>
</dbReference>
<dbReference type="OrthoDB" id="9800565at2"/>
<evidence type="ECO:0000313" key="3">
    <source>
        <dbReference type="EMBL" id="SNZ07122.1"/>
    </source>
</evidence>
<reference evidence="4" key="1">
    <citation type="submission" date="2017-09" db="EMBL/GenBank/DDBJ databases">
        <authorList>
            <person name="Varghese N."/>
            <person name="Submissions S."/>
        </authorList>
    </citation>
    <scope>NUCLEOTIDE SEQUENCE [LARGE SCALE GENOMIC DNA]</scope>
    <source>
        <strain evidence="4">DSM 15103</strain>
    </source>
</reference>
<dbReference type="Pfam" id="PF12850">
    <property type="entry name" value="Metallophos_2"/>
    <property type="match status" value="1"/>
</dbReference>
<dbReference type="SUPFAM" id="SSF56300">
    <property type="entry name" value="Metallo-dependent phosphatases"/>
    <property type="match status" value="1"/>
</dbReference>
<dbReference type="InterPro" id="IPR050126">
    <property type="entry name" value="Ap4A_hydrolase"/>
</dbReference>
<dbReference type="AlphaFoldDB" id="A0A285NC99"/>
<gene>
    <name evidence="3" type="ORF">SAMN06265182_0932</name>
</gene>